<proteinExistence type="predicted"/>
<reference evidence="3 4" key="1">
    <citation type="journal article" date="2012" name="Extremophiles">
        <title>Thermotomaculum hydrothermale gen. nov., sp. nov., a novel heterotrophic thermophile within the phylum Acidobacteria from a deep-sea hydrothermal vent chimney in the Southern Okinawa Trough.</title>
        <authorList>
            <person name="Izumi H."/>
            <person name="Nunoura T."/>
            <person name="Miyazaki M."/>
            <person name="Mino S."/>
            <person name="Toki T."/>
            <person name="Takai K."/>
            <person name="Sako Y."/>
            <person name="Sawabe T."/>
            <person name="Nakagawa S."/>
        </authorList>
    </citation>
    <scope>NUCLEOTIDE SEQUENCE [LARGE SCALE GENOMIC DNA]</scope>
    <source>
        <strain evidence="3 4">AC55</strain>
    </source>
</reference>
<evidence type="ECO:0000256" key="2">
    <source>
        <dbReference type="ARBA" id="ARBA00024446"/>
    </source>
</evidence>
<dbReference type="Gene3D" id="2.40.50.220">
    <property type="entry name" value="EutN/Ccml"/>
    <property type="match status" value="1"/>
</dbReference>
<evidence type="ECO:0000313" key="3">
    <source>
        <dbReference type="EMBL" id="BBB33490.1"/>
    </source>
</evidence>
<dbReference type="Proteomes" id="UP000595564">
    <property type="component" value="Chromosome"/>
</dbReference>
<dbReference type="PANTHER" id="PTHR36539:SF1">
    <property type="entry name" value="BACTERIAL MICROCOMPARTMENT SHELL VERTEX PROTEIN EUTN"/>
    <property type="match status" value="1"/>
</dbReference>
<dbReference type="EMBL" id="AP017470">
    <property type="protein sequence ID" value="BBB33490.1"/>
    <property type="molecule type" value="Genomic_DNA"/>
</dbReference>
<dbReference type="AlphaFoldDB" id="A0A7R6SZ92"/>
<organism evidence="3 4">
    <name type="scientific">Thermotomaculum hydrothermale</name>
    <dbReference type="NCBI Taxonomy" id="981385"/>
    <lineage>
        <taxon>Bacteria</taxon>
        <taxon>Pseudomonadati</taxon>
        <taxon>Acidobacteriota</taxon>
        <taxon>Holophagae</taxon>
        <taxon>Thermotomaculales</taxon>
        <taxon>Thermotomaculaceae</taxon>
        <taxon>Thermotomaculum</taxon>
    </lineage>
</organism>
<dbReference type="GO" id="GO:0031469">
    <property type="term" value="C:bacterial microcompartment"/>
    <property type="evidence" value="ECO:0007669"/>
    <property type="project" value="UniProtKB-SubCell"/>
</dbReference>
<gene>
    <name evidence="3" type="ORF">TTHT_2051</name>
</gene>
<evidence type="ECO:0000256" key="1">
    <source>
        <dbReference type="ARBA" id="ARBA00024322"/>
    </source>
</evidence>
<keyword evidence="2" id="KW-1283">Bacterial microcompartment</keyword>
<sequence>MILCKVLGSVYSTKKNRNFEGYKIMLVREITPDGKFKGKPFLAIDATDSGKNDTVLVIKDGGSLQIITKSKEIPENAIIAGVVDQLNIEVRNE</sequence>
<dbReference type="PROSITE" id="PS51932">
    <property type="entry name" value="BMV"/>
    <property type="match status" value="1"/>
</dbReference>
<dbReference type="PANTHER" id="PTHR36539">
    <property type="entry name" value="ETHANOLAMINE UTILIZATION PROTEIN EUTN"/>
    <property type="match status" value="1"/>
</dbReference>
<evidence type="ECO:0000313" key="4">
    <source>
        <dbReference type="Proteomes" id="UP000595564"/>
    </source>
</evidence>
<name>A0A7R6SZ92_9BACT</name>
<dbReference type="SUPFAM" id="SSF159133">
    <property type="entry name" value="EutN/CcmL-like"/>
    <property type="match status" value="1"/>
</dbReference>
<dbReference type="InterPro" id="IPR036677">
    <property type="entry name" value="EutN_CcmL_sf"/>
</dbReference>
<comment type="subcellular location">
    <subcellularLocation>
        <location evidence="1">Bacterial microcompartment</location>
    </subcellularLocation>
</comment>
<dbReference type="KEGG" id="thyd:TTHT_2051"/>
<dbReference type="Pfam" id="PF03319">
    <property type="entry name" value="EutN_CcmL"/>
    <property type="match status" value="1"/>
</dbReference>
<keyword evidence="4" id="KW-1185">Reference proteome</keyword>
<dbReference type="RefSeq" id="WP_201327800.1">
    <property type="nucleotide sequence ID" value="NZ_AP017470.1"/>
</dbReference>
<protein>
    <submittedName>
        <fullName evidence="3">Ethanolamine utilization protein EutN</fullName>
    </submittedName>
</protein>
<dbReference type="InterPro" id="IPR004992">
    <property type="entry name" value="EutN_CcmL"/>
</dbReference>
<accession>A0A7R6SZ92</accession>